<dbReference type="Gene3D" id="3.40.50.300">
    <property type="entry name" value="P-loop containing nucleotide triphosphate hydrolases"/>
    <property type="match status" value="1"/>
</dbReference>
<dbReference type="CDD" id="cd01129">
    <property type="entry name" value="PulE-GspE-like"/>
    <property type="match status" value="1"/>
</dbReference>
<evidence type="ECO:0000259" key="4">
    <source>
        <dbReference type="PROSITE" id="PS00662"/>
    </source>
</evidence>
<comment type="caution">
    <text evidence="5">The sequence shown here is derived from an EMBL/GenBank/DDBJ whole genome shotgun (WGS) entry which is preliminary data.</text>
</comment>
<name>A0A5R8XYU7_9BACT</name>
<dbReference type="GO" id="GO:0005886">
    <property type="term" value="C:plasma membrane"/>
    <property type="evidence" value="ECO:0007669"/>
    <property type="project" value="TreeGrafter"/>
</dbReference>
<reference evidence="5 6" key="1">
    <citation type="submission" date="2019-05" db="EMBL/GenBank/DDBJ databases">
        <title>Arcobacter sp. nov., isolated from sea sediment.</title>
        <authorList>
            <person name="Kim W."/>
        </authorList>
    </citation>
    <scope>NUCLEOTIDE SEQUENCE [LARGE SCALE GENOMIC DNA]</scope>
    <source>
        <strain evidence="5 6">CAU 1517</strain>
    </source>
</reference>
<protein>
    <submittedName>
        <fullName evidence="5">Type II/IV secretion system protein</fullName>
    </submittedName>
</protein>
<keyword evidence="2" id="KW-0547">Nucleotide-binding</keyword>
<evidence type="ECO:0000313" key="6">
    <source>
        <dbReference type="Proteomes" id="UP000308901"/>
    </source>
</evidence>
<dbReference type="GO" id="GO:0016887">
    <property type="term" value="F:ATP hydrolysis activity"/>
    <property type="evidence" value="ECO:0007669"/>
    <property type="project" value="TreeGrafter"/>
</dbReference>
<comment type="similarity">
    <text evidence="1">Belongs to the GSP E family.</text>
</comment>
<dbReference type="SMART" id="SM00382">
    <property type="entry name" value="AAA"/>
    <property type="match status" value="1"/>
</dbReference>
<dbReference type="AlphaFoldDB" id="A0A5R8XYU7"/>
<organism evidence="5 6">
    <name type="scientific">Arcobacter arenosus</name>
    <dbReference type="NCBI Taxonomy" id="2576037"/>
    <lineage>
        <taxon>Bacteria</taxon>
        <taxon>Pseudomonadati</taxon>
        <taxon>Campylobacterota</taxon>
        <taxon>Epsilonproteobacteria</taxon>
        <taxon>Campylobacterales</taxon>
        <taxon>Arcobacteraceae</taxon>
        <taxon>Arcobacter</taxon>
    </lineage>
</organism>
<dbReference type="EMBL" id="VANU01000005">
    <property type="protein sequence ID" value="TLP36921.1"/>
    <property type="molecule type" value="Genomic_DNA"/>
</dbReference>
<evidence type="ECO:0000256" key="2">
    <source>
        <dbReference type="ARBA" id="ARBA00022741"/>
    </source>
</evidence>
<dbReference type="InterPro" id="IPR027417">
    <property type="entry name" value="P-loop_NTPase"/>
</dbReference>
<dbReference type="PANTHER" id="PTHR30258:SF1">
    <property type="entry name" value="PROTEIN TRANSPORT PROTEIN HOFB HOMOLOG"/>
    <property type="match status" value="1"/>
</dbReference>
<keyword evidence="6" id="KW-1185">Reference proteome</keyword>
<dbReference type="Pfam" id="PF00437">
    <property type="entry name" value="T2SSE"/>
    <property type="match status" value="1"/>
</dbReference>
<accession>A0A5R8XYU7</accession>
<dbReference type="InterPro" id="IPR001482">
    <property type="entry name" value="T2SS/T4SS_dom"/>
</dbReference>
<feature type="domain" description="Bacterial type II secretion system protein E" evidence="4">
    <location>
        <begin position="294"/>
        <end position="308"/>
    </location>
</feature>
<evidence type="ECO:0000313" key="5">
    <source>
        <dbReference type="EMBL" id="TLP36921.1"/>
    </source>
</evidence>
<keyword evidence="3" id="KW-0067">ATP-binding</keyword>
<dbReference type="SUPFAM" id="SSF52540">
    <property type="entry name" value="P-loop containing nucleoside triphosphate hydrolases"/>
    <property type="match status" value="1"/>
</dbReference>
<evidence type="ECO:0000256" key="1">
    <source>
        <dbReference type="ARBA" id="ARBA00006611"/>
    </source>
</evidence>
<dbReference type="Proteomes" id="UP000308901">
    <property type="component" value="Unassembled WGS sequence"/>
</dbReference>
<dbReference type="Gene3D" id="3.30.450.90">
    <property type="match status" value="1"/>
</dbReference>
<dbReference type="PANTHER" id="PTHR30258">
    <property type="entry name" value="TYPE II SECRETION SYSTEM PROTEIN GSPE-RELATED"/>
    <property type="match status" value="1"/>
</dbReference>
<sequence length="447" mass="51337">MSFENIDYEYLKSFDKKLLIDSLIIPIKKDGIYFYCYYCNESNIDLLTVSHIFRKKLINKQEILFFLNDIDTRIKLFDLSEKSKKSSENDLNYINSFFQILLEKSILNRTSDIHIESKENSLEIRFRIDGTLKVFYSFCKSFSKVLSSYIKMVSKLDITNFRTPMDGRFSFEVKDAKYDFRVSTMPIISGESIVIRILDNNTVEKDIEKLGFSSDILNAFNEIENLRQGLVLITGPTGSGKSTTLYSLLKKLSSSKKKVITIEDPVEYKLESIQQIEVNDEIELGYDTVLRNILRQDPDIILIGEIRDEISLNIALQASLTGHLVLASIHANNSFETINRLIDLKADRYLLANTLKYVISQRLVLNICQNCLKKGCQKCNFTGFLGRSSLGEVLKNDKNLSPYIIKNENIDEYLSKISFKSLLDDGKQKVKDGITTISEVYKVVEKV</sequence>
<proteinExistence type="inferred from homology"/>
<dbReference type="RefSeq" id="WP_138153175.1">
    <property type="nucleotide sequence ID" value="NZ_VANU01000005.1"/>
</dbReference>
<dbReference type="PROSITE" id="PS00662">
    <property type="entry name" value="T2SP_E"/>
    <property type="match status" value="1"/>
</dbReference>
<dbReference type="InterPro" id="IPR003593">
    <property type="entry name" value="AAA+_ATPase"/>
</dbReference>
<dbReference type="GO" id="GO:0005524">
    <property type="term" value="F:ATP binding"/>
    <property type="evidence" value="ECO:0007669"/>
    <property type="project" value="UniProtKB-KW"/>
</dbReference>
<gene>
    <name evidence="5" type="ORF">FDK22_11790</name>
</gene>
<evidence type="ECO:0000256" key="3">
    <source>
        <dbReference type="ARBA" id="ARBA00022840"/>
    </source>
</evidence>
<dbReference type="OrthoDB" id="9805147at2"/>